<sequence length="112" mass="12613">MKTAFRVLLALFTPMVFSACSSSGNTLTEETNATLVWSGEYMADGCGFHLVVNDTLYKPENENTLDEAFKTEEPTAVKVKFERLQQKIDRRCGLSTESRAMEGIRIISIKKR</sequence>
<evidence type="ECO:0000256" key="1">
    <source>
        <dbReference type="SAM" id="SignalP"/>
    </source>
</evidence>
<dbReference type="PROSITE" id="PS51257">
    <property type="entry name" value="PROKAR_LIPOPROTEIN"/>
    <property type="match status" value="1"/>
</dbReference>
<comment type="caution">
    <text evidence="2">The sequence shown here is derived from an EMBL/GenBank/DDBJ whole genome shotgun (WGS) entry which is preliminary data.</text>
</comment>
<accession>A0A5C8K3P7</accession>
<evidence type="ECO:0000313" key="2">
    <source>
        <dbReference type="EMBL" id="TXK44291.1"/>
    </source>
</evidence>
<protein>
    <recommendedName>
        <fullName evidence="4">NlpE C-terminal OB domain-containing protein</fullName>
    </recommendedName>
</protein>
<evidence type="ECO:0008006" key="4">
    <source>
        <dbReference type="Google" id="ProtNLM"/>
    </source>
</evidence>
<dbReference type="Proteomes" id="UP000321926">
    <property type="component" value="Unassembled WGS sequence"/>
</dbReference>
<evidence type="ECO:0000313" key="3">
    <source>
        <dbReference type="Proteomes" id="UP000321926"/>
    </source>
</evidence>
<dbReference type="RefSeq" id="WP_147922384.1">
    <property type="nucleotide sequence ID" value="NZ_VRTY01000051.1"/>
</dbReference>
<dbReference type="OrthoDB" id="852937at2"/>
<keyword evidence="1" id="KW-0732">Signal</keyword>
<name>A0A5C8K3P7_9BACT</name>
<proteinExistence type="predicted"/>
<reference evidence="2 3" key="1">
    <citation type="submission" date="2019-08" db="EMBL/GenBank/DDBJ databases">
        <authorList>
            <person name="Shi S."/>
        </authorList>
    </citation>
    <scope>NUCLEOTIDE SEQUENCE [LARGE SCALE GENOMIC DNA]</scope>
    <source>
        <strain evidence="2 3">GY10130</strain>
    </source>
</reference>
<organism evidence="2 3">
    <name type="scientific">Pontibacter qinzhouensis</name>
    <dbReference type="NCBI Taxonomy" id="2603253"/>
    <lineage>
        <taxon>Bacteria</taxon>
        <taxon>Pseudomonadati</taxon>
        <taxon>Bacteroidota</taxon>
        <taxon>Cytophagia</taxon>
        <taxon>Cytophagales</taxon>
        <taxon>Hymenobacteraceae</taxon>
        <taxon>Pontibacter</taxon>
    </lineage>
</organism>
<dbReference type="AlphaFoldDB" id="A0A5C8K3P7"/>
<dbReference type="EMBL" id="VRTY01000051">
    <property type="protein sequence ID" value="TXK44291.1"/>
    <property type="molecule type" value="Genomic_DNA"/>
</dbReference>
<feature type="chain" id="PRO_5022880459" description="NlpE C-terminal OB domain-containing protein" evidence="1">
    <location>
        <begin position="19"/>
        <end position="112"/>
    </location>
</feature>
<keyword evidence="3" id="KW-1185">Reference proteome</keyword>
<gene>
    <name evidence="2" type="ORF">FVR03_14015</name>
</gene>
<feature type="signal peptide" evidence="1">
    <location>
        <begin position="1"/>
        <end position="18"/>
    </location>
</feature>